<reference evidence="4" key="1">
    <citation type="submission" date="2017-03" db="EMBL/GenBank/DDBJ databases">
        <title>Phytopthora megakarya and P. palmivora, two closely related causual agents of cacao black pod achieved similar genome size and gene model numbers by different mechanisms.</title>
        <authorList>
            <person name="Ali S."/>
            <person name="Shao J."/>
            <person name="Larry D.J."/>
            <person name="Kronmiller B."/>
            <person name="Shen D."/>
            <person name="Strem M.D."/>
            <person name="Melnick R.L."/>
            <person name="Guiltinan M.J."/>
            <person name="Tyler B.M."/>
            <person name="Meinhardt L.W."/>
            <person name="Bailey B.A."/>
        </authorList>
    </citation>
    <scope>NUCLEOTIDE SEQUENCE [LARGE SCALE GENOMIC DNA]</scope>
    <source>
        <strain evidence="4">zdho120</strain>
    </source>
</reference>
<dbReference type="STRING" id="4795.A0A225VCG4"/>
<keyword evidence="4" id="KW-1185">Reference proteome</keyword>
<dbReference type="GO" id="GO:0000723">
    <property type="term" value="P:telomere maintenance"/>
    <property type="evidence" value="ECO:0007669"/>
    <property type="project" value="InterPro"/>
</dbReference>
<comment type="caution">
    <text evidence="3">The sequence shown here is derived from an EMBL/GenBank/DDBJ whole genome shotgun (WGS) entry which is preliminary data.</text>
</comment>
<dbReference type="PANTHER" id="PTHR47642">
    <property type="entry name" value="ATP-DEPENDENT DNA HELICASE"/>
    <property type="match status" value="1"/>
</dbReference>
<proteinExistence type="inferred from homology"/>
<dbReference type="EMBL" id="NBNE01005556">
    <property type="protein sequence ID" value="OWZ03386.1"/>
    <property type="molecule type" value="Genomic_DNA"/>
</dbReference>
<keyword evidence="1" id="KW-0234">DNA repair</keyword>
<comment type="catalytic activity">
    <reaction evidence="1">
        <text>ATP + H2O = ADP + phosphate + H(+)</text>
        <dbReference type="Rhea" id="RHEA:13065"/>
        <dbReference type="ChEBI" id="CHEBI:15377"/>
        <dbReference type="ChEBI" id="CHEBI:15378"/>
        <dbReference type="ChEBI" id="CHEBI:30616"/>
        <dbReference type="ChEBI" id="CHEBI:43474"/>
        <dbReference type="ChEBI" id="CHEBI:456216"/>
        <dbReference type="EC" id="5.6.2.3"/>
    </reaction>
</comment>
<dbReference type="InterPro" id="IPR051055">
    <property type="entry name" value="PIF1_helicase"/>
</dbReference>
<dbReference type="GO" id="GO:0006310">
    <property type="term" value="P:DNA recombination"/>
    <property type="evidence" value="ECO:0007669"/>
    <property type="project" value="UniProtKB-KW"/>
</dbReference>
<dbReference type="Gene3D" id="3.40.50.300">
    <property type="entry name" value="P-loop containing nucleotide triphosphate hydrolases"/>
    <property type="match status" value="1"/>
</dbReference>
<keyword evidence="1" id="KW-0347">Helicase</keyword>
<dbReference type="InterPro" id="IPR010285">
    <property type="entry name" value="DNA_helicase_pif1-like_DEAD"/>
</dbReference>
<keyword evidence="1" id="KW-0233">DNA recombination</keyword>
<evidence type="ECO:0000313" key="3">
    <source>
        <dbReference type="EMBL" id="OWZ03386.1"/>
    </source>
</evidence>
<keyword evidence="1" id="KW-0227">DNA damage</keyword>
<dbReference type="GO" id="GO:0005524">
    <property type="term" value="F:ATP binding"/>
    <property type="evidence" value="ECO:0007669"/>
    <property type="project" value="UniProtKB-KW"/>
</dbReference>
<name>A0A225VCG4_9STRA</name>
<evidence type="ECO:0000256" key="1">
    <source>
        <dbReference type="RuleBase" id="RU363044"/>
    </source>
</evidence>
<dbReference type="AlphaFoldDB" id="A0A225VCG4"/>
<evidence type="ECO:0000259" key="2">
    <source>
        <dbReference type="Pfam" id="PF05970"/>
    </source>
</evidence>
<sequence>MGKNEKTDNKLIVDGNREIIGVKPTQVVELIRDALQISKEYTLNLLQHKAFCKIRKVLLTRWLNTEPGEGGYEGEDYEAKLSQDQLLFFLGGAGRTGKSRVIDAVSRFCCGWKRDECIMKTALTGKAATLIHGRTLASFLLSIERSKDTDFIGVDITVIDEVSMMTKPDWTKLDKLLRQYKRLSGVPFGGIHIILVGDFLQLPPVGLDSIYIDPRNKQYFSTVDIDGFLNQFVFVMIQNEVKGVQLLDWEGGLKLTKDHENDLSAETVFVTRDNATRTAINNECITATAERLPAGHYSFRIVGNFKGALCGLSRRDVE</sequence>
<gene>
    <name evidence="3" type="ORF">PHMEG_00024891</name>
</gene>
<organism evidence="3 4">
    <name type="scientific">Phytophthora megakarya</name>
    <dbReference type="NCBI Taxonomy" id="4795"/>
    <lineage>
        <taxon>Eukaryota</taxon>
        <taxon>Sar</taxon>
        <taxon>Stramenopiles</taxon>
        <taxon>Oomycota</taxon>
        <taxon>Peronosporomycetes</taxon>
        <taxon>Peronosporales</taxon>
        <taxon>Peronosporaceae</taxon>
        <taxon>Phytophthora</taxon>
    </lineage>
</organism>
<dbReference type="OrthoDB" id="129312at2759"/>
<dbReference type="GO" id="GO:0043139">
    <property type="term" value="F:5'-3' DNA helicase activity"/>
    <property type="evidence" value="ECO:0007669"/>
    <property type="project" value="UniProtKB-EC"/>
</dbReference>
<comment type="cofactor">
    <cofactor evidence="1">
        <name>Mg(2+)</name>
        <dbReference type="ChEBI" id="CHEBI:18420"/>
    </cofactor>
</comment>
<dbReference type="InterPro" id="IPR027417">
    <property type="entry name" value="P-loop_NTPase"/>
</dbReference>
<dbReference type="Pfam" id="PF05970">
    <property type="entry name" value="PIF1"/>
    <property type="match status" value="1"/>
</dbReference>
<accession>A0A225VCG4</accession>
<keyword evidence="1" id="KW-0067">ATP-binding</keyword>
<comment type="similarity">
    <text evidence="1">Belongs to the helicase family.</text>
</comment>
<dbReference type="PANTHER" id="PTHR47642:SF5">
    <property type="entry name" value="ATP-DEPENDENT DNA HELICASE"/>
    <property type="match status" value="1"/>
</dbReference>
<dbReference type="GO" id="GO:0006281">
    <property type="term" value="P:DNA repair"/>
    <property type="evidence" value="ECO:0007669"/>
    <property type="project" value="UniProtKB-KW"/>
</dbReference>
<evidence type="ECO:0000313" key="4">
    <source>
        <dbReference type="Proteomes" id="UP000198211"/>
    </source>
</evidence>
<keyword evidence="1" id="KW-0547">Nucleotide-binding</keyword>
<dbReference type="SUPFAM" id="SSF52540">
    <property type="entry name" value="P-loop containing nucleoside triphosphate hydrolases"/>
    <property type="match status" value="1"/>
</dbReference>
<protein>
    <recommendedName>
        <fullName evidence="1">ATP-dependent DNA helicase</fullName>
        <ecNumber evidence="1">5.6.2.3</ecNumber>
    </recommendedName>
</protein>
<dbReference type="Proteomes" id="UP000198211">
    <property type="component" value="Unassembled WGS sequence"/>
</dbReference>
<dbReference type="GO" id="GO:0016887">
    <property type="term" value="F:ATP hydrolysis activity"/>
    <property type="evidence" value="ECO:0007669"/>
    <property type="project" value="RHEA"/>
</dbReference>
<keyword evidence="1" id="KW-0378">Hydrolase</keyword>
<feature type="domain" description="DNA helicase Pif1-like DEAD-box helicase" evidence="2">
    <location>
        <begin position="81"/>
        <end position="205"/>
    </location>
</feature>
<dbReference type="EC" id="5.6.2.3" evidence="1"/>